<dbReference type="AlphaFoldDB" id="A0A1G6MDA8"/>
<evidence type="ECO:0000259" key="1">
    <source>
        <dbReference type="Pfam" id="PF08241"/>
    </source>
</evidence>
<evidence type="ECO:0000313" key="3">
    <source>
        <dbReference type="Proteomes" id="UP000199628"/>
    </source>
</evidence>
<accession>A0A1G6MDA8</accession>
<name>A0A1G6MDA8_9RHOB</name>
<dbReference type="EMBL" id="FMZV01000002">
    <property type="protein sequence ID" value="SDC53483.1"/>
    <property type="molecule type" value="Genomic_DNA"/>
</dbReference>
<dbReference type="Pfam" id="PF08241">
    <property type="entry name" value="Methyltransf_11"/>
    <property type="match status" value="1"/>
</dbReference>
<reference evidence="3" key="1">
    <citation type="submission" date="2016-10" db="EMBL/GenBank/DDBJ databases">
        <authorList>
            <person name="Varghese N."/>
            <person name="Submissions S."/>
        </authorList>
    </citation>
    <scope>NUCLEOTIDE SEQUENCE [LARGE SCALE GENOMIC DNA]</scope>
    <source>
        <strain evidence="3">CGMCC 1.9108</strain>
    </source>
</reference>
<dbReference type="PANTHER" id="PTHR43861">
    <property type="entry name" value="TRANS-ACONITATE 2-METHYLTRANSFERASE-RELATED"/>
    <property type="match status" value="1"/>
</dbReference>
<dbReference type="PANTHER" id="PTHR43861:SF1">
    <property type="entry name" value="TRANS-ACONITATE 2-METHYLTRANSFERASE"/>
    <property type="match status" value="1"/>
</dbReference>
<dbReference type="RefSeq" id="WP_176827842.1">
    <property type="nucleotide sequence ID" value="NZ_FMZV01000002.1"/>
</dbReference>
<keyword evidence="2" id="KW-0489">Methyltransferase</keyword>
<sequence length="224" mass="25053">MSHIEHLKSLYPLQGVHVVDVGAGDGIYSRQLHAVGAKVTAIEIDPRKVAKARENLPSSIQVKLGAAEKLPLSSGAADLVGMFFSLHHVPSDFQSATFREIRRVLKSSGRLHIVEPYPYGTMFDVVRMVEDETHVRTRSHQLLNGLDRDRGFELVNKREYVLTREYPTFEVFLEKIVLPDPDRTRAYDAVAAEMAATYERVAETVDGRVVLHQPCAAYHFSVAG</sequence>
<dbReference type="GO" id="GO:0008757">
    <property type="term" value="F:S-adenosylmethionine-dependent methyltransferase activity"/>
    <property type="evidence" value="ECO:0007669"/>
    <property type="project" value="InterPro"/>
</dbReference>
<dbReference type="InterPro" id="IPR029063">
    <property type="entry name" value="SAM-dependent_MTases_sf"/>
</dbReference>
<evidence type="ECO:0000313" key="2">
    <source>
        <dbReference type="EMBL" id="SDC53483.1"/>
    </source>
</evidence>
<dbReference type="CDD" id="cd02440">
    <property type="entry name" value="AdoMet_MTases"/>
    <property type="match status" value="1"/>
</dbReference>
<keyword evidence="3" id="KW-1185">Reference proteome</keyword>
<dbReference type="InterPro" id="IPR013216">
    <property type="entry name" value="Methyltransf_11"/>
</dbReference>
<dbReference type="GO" id="GO:0032259">
    <property type="term" value="P:methylation"/>
    <property type="evidence" value="ECO:0007669"/>
    <property type="project" value="UniProtKB-KW"/>
</dbReference>
<dbReference type="SUPFAM" id="SSF53335">
    <property type="entry name" value="S-adenosyl-L-methionine-dependent methyltransferases"/>
    <property type="match status" value="1"/>
</dbReference>
<gene>
    <name evidence="2" type="ORF">SAMN04488239_102458</name>
</gene>
<dbReference type="Proteomes" id="UP000199628">
    <property type="component" value="Unassembled WGS sequence"/>
</dbReference>
<proteinExistence type="predicted"/>
<dbReference type="Gene3D" id="3.40.50.150">
    <property type="entry name" value="Vaccinia Virus protein VP39"/>
    <property type="match status" value="1"/>
</dbReference>
<protein>
    <submittedName>
        <fullName evidence="2">Methyltransferase domain-containing protein</fullName>
    </submittedName>
</protein>
<feature type="domain" description="Methyltransferase type 11" evidence="1">
    <location>
        <begin position="19"/>
        <end position="112"/>
    </location>
</feature>
<organism evidence="2 3">
    <name type="scientific">Ruegeria marina</name>
    <dbReference type="NCBI Taxonomy" id="639004"/>
    <lineage>
        <taxon>Bacteria</taxon>
        <taxon>Pseudomonadati</taxon>
        <taxon>Pseudomonadota</taxon>
        <taxon>Alphaproteobacteria</taxon>
        <taxon>Rhodobacterales</taxon>
        <taxon>Roseobacteraceae</taxon>
        <taxon>Ruegeria</taxon>
    </lineage>
</organism>
<dbReference type="STRING" id="639004.SAMN04488239_102458"/>
<keyword evidence="2" id="KW-0808">Transferase</keyword>